<sequence length="273" mass="28960">MIDRYDWPGGTEAMLRFGPASGPVVVLALPPFEEANRTRTLMVSVLRQLADVGIGGVLPDLPGQDESLVATEDATLADWRAAFAACVATLPQPRFTASIRAGALVDGEADVQARWSLSPQTGAELLRELNRTARSAGTPDGVRPLGMTQGTSGYNRIPAQAGIQGQAEQRLAEQRNPGLLPAQEHGDGVREGAAGAAIEIAGNRIGLRLLDALAGADIGTPDRIVRLESDARAADRRLPYPPPWRRAEPDADPAVAQALAADITDWVRTWRAA</sequence>
<dbReference type="EMBL" id="JBBGZA010000001">
    <property type="protein sequence ID" value="MEJ5095316.1"/>
    <property type="molecule type" value="Genomic_DNA"/>
</dbReference>
<gene>
    <name evidence="1" type="ORF">WH159_12300</name>
</gene>
<dbReference type="SUPFAM" id="SSF53474">
    <property type="entry name" value="alpha/beta-Hydrolases"/>
    <property type="match status" value="1"/>
</dbReference>
<proteinExistence type="predicted"/>
<protein>
    <submittedName>
        <fullName evidence="1">Uncharacterized protein</fullName>
    </submittedName>
</protein>
<organism evidence="1 2">
    <name type="scientific">Sphingomonas molluscorum</name>
    <dbReference type="NCBI Taxonomy" id="418184"/>
    <lineage>
        <taxon>Bacteria</taxon>
        <taxon>Pseudomonadati</taxon>
        <taxon>Pseudomonadota</taxon>
        <taxon>Alphaproteobacteria</taxon>
        <taxon>Sphingomonadales</taxon>
        <taxon>Sphingomonadaceae</taxon>
        <taxon>Sphingomonas</taxon>
    </lineage>
</organism>
<evidence type="ECO:0000313" key="2">
    <source>
        <dbReference type="Proteomes" id="UP001380365"/>
    </source>
</evidence>
<evidence type="ECO:0000313" key="1">
    <source>
        <dbReference type="EMBL" id="MEJ5095316.1"/>
    </source>
</evidence>
<name>A0ABU8Q711_9SPHN</name>
<dbReference type="Proteomes" id="UP001380365">
    <property type="component" value="Unassembled WGS sequence"/>
</dbReference>
<keyword evidence="2" id="KW-1185">Reference proteome</keyword>
<reference evidence="1 2" key="1">
    <citation type="submission" date="2023-12" db="EMBL/GenBank/DDBJ databases">
        <title>Gut-associated functions are favored during microbiome assembly across C. elegans life.</title>
        <authorList>
            <person name="Zimmermann J."/>
        </authorList>
    </citation>
    <scope>NUCLEOTIDE SEQUENCE [LARGE SCALE GENOMIC DNA]</scope>
    <source>
        <strain evidence="1 2">JUb134</strain>
    </source>
</reference>
<dbReference type="RefSeq" id="WP_132881846.1">
    <property type="nucleotide sequence ID" value="NZ_JBBGZA010000001.1"/>
</dbReference>
<dbReference type="InterPro" id="IPR029058">
    <property type="entry name" value="AB_hydrolase_fold"/>
</dbReference>
<comment type="caution">
    <text evidence="1">The sequence shown here is derived from an EMBL/GenBank/DDBJ whole genome shotgun (WGS) entry which is preliminary data.</text>
</comment>
<accession>A0ABU8Q711</accession>